<feature type="region of interest" description="Disordered" evidence="2">
    <location>
        <begin position="308"/>
        <end position="352"/>
    </location>
</feature>
<evidence type="ECO:0000259" key="4">
    <source>
        <dbReference type="Pfam" id="PF03816"/>
    </source>
</evidence>
<evidence type="ECO:0000313" key="6">
    <source>
        <dbReference type="Proteomes" id="UP000095255"/>
    </source>
</evidence>
<protein>
    <recommendedName>
        <fullName evidence="4">Cell envelope-related transcriptional attenuator domain-containing protein</fullName>
    </recommendedName>
</protein>
<dbReference type="EMBL" id="MJAT01000001">
    <property type="protein sequence ID" value="OEH86712.1"/>
    <property type="molecule type" value="Genomic_DNA"/>
</dbReference>
<evidence type="ECO:0000313" key="5">
    <source>
        <dbReference type="EMBL" id="OEH86712.1"/>
    </source>
</evidence>
<evidence type="ECO:0000256" key="3">
    <source>
        <dbReference type="SAM" id="Phobius"/>
    </source>
</evidence>
<accession>A0A1E5L981</accession>
<feature type="transmembrane region" description="Helical" evidence="3">
    <location>
        <begin position="12"/>
        <end position="35"/>
    </location>
</feature>
<feature type="compositionally biased region" description="Low complexity" evidence="2">
    <location>
        <begin position="332"/>
        <end position="345"/>
    </location>
</feature>
<evidence type="ECO:0000256" key="1">
    <source>
        <dbReference type="ARBA" id="ARBA00006068"/>
    </source>
</evidence>
<evidence type="ECO:0000256" key="2">
    <source>
        <dbReference type="SAM" id="MobiDB-lite"/>
    </source>
</evidence>
<dbReference type="Pfam" id="PF03816">
    <property type="entry name" value="LytR_cpsA_psr"/>
    <property type="match status" value="1"/>
</dbReference>
<dbReference type="InterPro" id="IPR004474">
    <property type="entry name" value="LytR_CpsA_psr"/>
</dbReference>
<comment type="similarity">
    <text evidence="1">Belongs to the LytR/CpsA/Psr (LCP) family.</text>
</comment>
<feature type="domain" description="Cell envelope-related transcriptional attenuator" evidence="4">
    <location>
        <begin position="84"/>
        <end position="230"/>
    </location>
</feature>
<keyword evidence="6" id="KW-1185">Reference proteome</keyword>
<keyword evidence="3" id="KW-0472">Membrane</keyword>
<gene>
    <name evidence="5" type="ORF">BHU72_00085</name>
</gene>
<sequence length="352" mass="39719">MTRKRMHKKTRTALIVITVIAVTIVVSAVLGVSVLKGFMKDSYKPLPGSTETPEQAAKDAKKNLDSFTILLLGVDSREGERGARSDTVILATVNPHLEEVMLLSLPRDTYVNIPKYGNTKLNHAMAYGDVPLVKETIENFLSIKIDHYMTIDFEGFREAIDVLGGINIDVPKNMRYYDPTDGTNINLKKGYQLLDGKNALDYVRFRADAEADYGRMRRQQEFIRAIAEKATEFTSVTRVIPFIEKVTSGVKTDIYPTKMELLIRKFFGVRGDAIQSFALESRSYIGNDGIWYVDITKQERERIRTTLTEFKKMKTKPAPLQEELSDKDTADNQSTKNQSNQSNKKAGVEGSR</sequence>
<dbReference type="Proteomes" id="UP000095255">
    <property type="component" value="Unassembled WGS sequence"/>
</dbReference>
<dbReference type="STRING" id="1390249.BHU72_00085"/>
<keyword evidence="3" id="KW-1133">Transmembrane helix</keyword>
<dbReference type="Gene3D" id="3.40.630.190">
    <property type="entry name" value="LCP protein"/>
    <property type="match status" value="1"/>
</dbReference>
<dbReference type="OrthoDB" id="27330at2"/>
<dbReference type="NCBIfam" id="TIGR00350">
    <property type="entry name" value="lytR_cpsA_psr"/>
    <property type="match status" value="1"/>
</dbReference>
<dbReference type="PANTHER" id="PTHR33392">
    <property type="entry name" value="POLYISOPRENYL-TEICHOIC ACID--PEPTIDOGLYCAN TEICHOIC ACID TRANSFERASE TAGU"/>
    <property type="match status" value="1"/>
</dbReference>
<dbReference type="PANTHER" id="PTHR33392:SF6">
    <property type="entry name" value="POLYISOPRENYL-TEICHOIC ACID--PEPTIDOGLYCAN TEICHOIC ACID TRANSFERASE TAGU"/>
    <property type="match status" value="1"/>
</dbReference>
<keyword evidence="3" id="KW-0812">Transmembrane</keyword>
<dbReference type="RefSeq" id="WP_069700589.1">
    <property type="nucleotide sequence ID" value="NZ_MJAT01000001.1"/>
</dbReference>
<organism evidence="5 6">
    <name type="scientific">Desulfuribacillus stibiiarsenatis</name>
    <dbReference type="NCBI Taxonomy" id="1390249"/>
    <lineage>
        <taxon>Bacteria</taxon>
        <taxon>Bacillati</taxon>
        <taxon>Bacillota</taxon>
        <taxon>Desulfuribacillia</taxon>
        <taxon>Desulfuribacillales</taxon>
        <taxon>Desulfuribacillaceae</taxon>
        <taxon>Desulfuribacillus</taxon>
    </lineage>
</organism>
<name>A0A1E5L981_9FIRM</name>
<proteinExistence type="inferred from homology"/>
<comment type="caution">
    <text evidence="5">The sequence shown here is derived from an EMBL/GenBank/DDBJ whole genome shotgun (WGS) entry which is preliminary data.</text>
</comment>
<dbReference type="AlphaFoldDB" id="A0A1E5L981"/>
<dbReference type="InterPro" id="IPR050922">
    <property type="entry name" value="LytR/CpsA/Psr_CW_biosynth"/>
</dbReference>
<reference evidence="5 6" key="1">
    <citation type="submission" date="2016-09" db="EMBL/GenBank/DDBJ databases">
        <title>Desulfuribacillus arsenicus sp. nov., an obligately anaerobic, dissimilatory arsenic- and antimonate-reducing bacterium isolated from anoxic sediments.</title>
        <authorList>
            <person name="Abin C.A."/>
            <person name="Hollibaugh J.T."/>
        </authorList>
    </citation>
    <scope>NUCLEOTIDE SEQUENCE [LARGE SCALE GENOMIC DNA]</scope>
    <source>
        <strain evidence="5 6">MLFW-2</strain>
    </source>
</reference>